<evidence type="ECO:0000256" key="6">
    <source>
        <dbReference type="SAM" id="Phobius"/>
    </source>
</evidence>
<accession>A0A2T0MCT8</accession>
<gene>
    <name evidence="8" type="ORF">CLV81_3726</name>
</gene>
<feature type="transmembrane region" description="Helical" evidence="6">
    <location>
        <begin position="215"/>
        <end position="233"/>
    </location>
</feature>
<dbReference type="PANTHER" id="PTHR43255">
    <property type="entry name" value="IRON-SULFUR-BINDING OXIDOREDUCTASE FADF-RELATED-RELATED"/>
    <property type="match status" value="1"/>
</dbReference>
<feature type="transmembrane region" description="Helical" evidence="6">
    <location>
        <begin position="6"/>
        <end position="25"/>
    </location>
</feature>
<dbReference type="RefSeq" id="WP_106147084.1">
    <property type="nucleotide sequence ID" value="NZ_PVYX01000002.1"/>
</dbReference>
<dbReference type="PANTHER" id="PTHR43255:SF1">
    <property type="entry name" value="IRON-SULFUR-BINDING OXIDOREDUCTASE FADF-RELATED"/>
    <property type="match status" value="1"/>
</dbReference>
<keyword evidence="6" id="KW-1133">Transmembrane helix</keyword>
<sequence>MTAYIPNILFAILLTLGIGFFIKNVKKLSRNIKLGRDVDVSDNKTQRWKNMARIALGQTKMVVRPIAGLLHIIVYVGFIIINIEVLEIIIDGLLGTHRIFAPLGSVYDFLIGSFEILAFLVVVSVVVFWLRRNAIRLKRFIKPEMEGWPKKDGNLILYIELVLMALFLTMNAADFQLQQLGAEHYVQAGAFPVSQYIAGLFEGLSASTLIIIERAAWWLHILGILAFLNYLYYSKHLHILLAFPNTYYGRLKPQGAFSNVESVTKEVKLMMDPSADPFAATDDSEAEPEKFGASDVMDLNWVQLLNAYTCTECGRCTSECPANQTGKKLSPRKIMMDTRDRLEEVGKNIDANKGDFVPDGKQLLDDYISREELWACTTCNACVEACPVSIDPLSIIVEMRRFLVMEQSAAPTELNNMMSNIENNGAPWPYNQMDRLNWVNE</sequence>
<keyword evidence="5" id="KW-0411">Iron-sulfur</keyword>
<evidence type="ECO:0000313" key="8">
    <source>
        <dbReference type="EMBL" id="PRX55317.1"/>
    </source>
</evidence>
<name>A0A2T0MCT8_9FLAO</name>
<dbReference type="SUPFAM" id="SSF46548">
    <property type="entry name" value="alpha-helical ferredoxin"/>
    <property type="match status" value="1"/>
</dbReference>
<dbReference type="SUPFAM" id="SSF103501">
    <property type="entry name" value="Respiratory nitrate reductase 1 gamma chain"/>
    <property type="match status" value="1"/>
</dbReference>
<dbReference type="InterPro" id="IPR051460">
    <property type="entry name" value="HdrC_iron-sulfur_subunit"/>
</dbReference>
<dbReference type="GO" id="GO:0051539">
    <property type="term" value="F:4 iron, 4 sulfur cluster binding"/>
    <property type="evidence" value="ECO:0007669"/>
    <property type="project" value="UniProtKB-KW"/>
</dbReference>
<dbReference type="Pfam" id="PF13187">
    <property type="entry name" value="Fer4_9"/>
    <property type="match status" value="1"/>
</dbReference>
<dbReference type="Gene3D" id="1.10.1060.10">
    <property type="entry name" value="Alpha-helical ferredoxin"/>
    <property type="match status" value="1"/>
</dbReference>
<evidence type="ECO:0000256" key="5">
    <source>
        <dbReference type="ARBA" id="ARBA00023014"/>
    </source>
</evidence>
<feature type="transmembrane region" description="Helical" evidence="6">
    <location>
        <begin position="110"/>
        <end position="130"/>
    </location>
</feature>
<comment type="caution">
    <text evidence="8">The sequence shown here is derived from an EMBL/GenBank/DDBJ whole genome shotgun (WGS) entry which is preliminary data.</text>
</comment>
<feature type="transmembrane region" description="Helical" evidence="6">
    <location>
        <begin position="66"/>
        <end position="90"/>
    </location>
</feature>
<dbReference type="GO" id="GO:0005886">
    <property type="term" value="C:plasma membrane"/>
    <property type="evidence" value="ECO:0007669"/>
    <property type="project" value="TreeGrafter"/>
</dbReference>
<dbReference type="AlphaFoldDB" id="A0A2T0MCT8"/>
<feature type="domain" description="4Fe-4S ferredoxin-type" evidence="7">
    <location>
        <begin position="301"/>
        <end position="332"/>
    </location>
</feature>
<dbReference type="GO" id="GO:0046872">
    <property type="term" value="F:metal ion binding"/>
    <property type="evidence" value="ECO:0007669"/>
    <property type="project" value="UniProtKB-KW"/>
</dbReference>
<keyword evidence="4" id="KW-0408">Iron</keyword>
<keyword evidence="6" id="KW-0812">Transmembrane</keyword>
<evidence type="ECO:0000256" key="3">
    <source>
        <dbReference type="ARBA" id="ARBA00023002"/>
    </source>
</evidence>
<dbReference type="PROSITE" id="PS00198">
    <property type="entry name" value="4FE4S_FER_1"/>
    <property type="match status" value="2"/>
</dbReference>
<dbReference type="Gene3D" id="1.20.950.20">
    <property type="entry name" value="Transmembrane di-heme cytochromes, Chain C"/>
    <property type="match status" value="1"/>
</dbReference>
<keyword evidence="1" id="KW-0004">4Fe-4S</keyword>
<dbReference type="InterPro" id="IPR017896">
    <property type="entry name" value="4Fe4S_Fe-S-bd"/>
</dbReference>
<evidence type="ECO:0000256" key="2">
    <source>
        <dbReference type="ARBA" id="ARBA00022723"/>
    </source>
</evidence>
<keyword evidence="2" id="KW-0479">Metal-binding</keyword>
<dbReference type="PROSITE" id="PS51379">
    <property type="entry name" value="4FE4S_FER_2"/>
    <property type="match status" value="2"/>
</dbReference>
<protein>
    <submittedName>
        <fullName evidence="8">4Fe-4S dicluster protein</fullName>
    </submittedName>
</protein>
<evidence type="ECO:0000259" key="7">
    <source>
        <dbReference type="PROSITE" id="PS51379"/>
    </source>
</evidence>
<proteinExistence type="predicted"/>
<dbReference type="OrthoDB" id="9769677at2"/>
<dbReference type="InterPro" id="IPR017900">
    <property type="entry name" value="4Fe4S_Fe_S_CS"/>
</dbReference>
<reference evidence="8 9" key="1">
    <citation type="submission" date="2018-03" db="EMBL/GenBank/DDBJ databases">
        <title>Genomic Encyclopedia of Archaeal and Bacterial Type Strains, Phase II (KMG-II): from individual species to whole genera.</title>
        <authorList>
            <person name="Goeker M."/>
        </authorList>
    </citation>
    <scope>NUCLEOTIDE SEQUENCE [LARGE SCALE GENOMIC DNA]</scope>
    <source>
        <strain evidence="8 9">DSM 25027</strain>
    </source>
</reference>
<dbReference type="InterPro" id="IPR009051">
    <property type="entry name" value="Helical_ferredxn"/>
</dbReference>
<evidence type="ECO:0000256" key="1">
    <source>
        <dbReference type="ARBA" id="ARBA00022485"/>
    </source>
</evidence>
<keyword evidence="9" id="KW-1185">Reference proteome</keyword>
<dbReference type="EMBL" id="PVYX01000002">
    <property type="protein sequence ID" value="PRX55317.1"/>
    <property type="molecule type" value="Genomic_DNA"/>
</dbReference>
<evidence type="ECO:0000256" key="4">
    <source>
        <dbReference type="ARBA" id="ARBA00023004"/>
    </source>
</evidence>
<organism evidence="8 9">
    <name type="scientific">Flagellimonas meridianipacifica</name>
    <dbReference type="NCBI Taxonomy" id="1080225"/>
    <lineage>
        <taxon>Bacteria</taxon>
        <taxon>Pseudomonadati</taxon>
        <taxon>Bacteroidota</taxon>
        <taxon>Flavobacteriia</taxon>
        <taxon>Flavobacteriales</taxon>
        <taxon>Flavobacteriaceae</taxon>
        <taxon>Flagellimonas</taxon>
    </lineage>
</organism>
<dbReference type="InterPro" id="IPR036197">
    <property type="entry name" value="NarG-like_sf"/>
</dbReference>
<dbReference type="GO" id="GO:0016491">
    <property type="term" value="F:oxidoreductase activity"/>
    <property type="evidence" value="ECO:0007669"/>
    <property type="project" value="UniProtKB-KW"/>
</dbReference>
<keyword evidence="6" id="KW-0472">Membrane</keyword>
<keyword evidence="3" id="KW-0560">Oxidoreductase</keyword>
<dbReference type="Proteomes" id="UP000237640">
    <property type="component" value="Unassembled WGS sequence"/>
</dbReference>
<evidence type="ECO:0000313" key="9">
    <source>
        <dbReference type="Proteomes" id="UP000237640"/>
    </source>
</evidence>
<feature type="domain" description="4Fe-4S ferredoxin-type" evidence="7">
    <location>
        <begin position="366"/>
        <end position="398"/>
    </location>
</feature>
<feature type="transmembrane region" description="Helical" evidence="6">
    <location>
        <begin position="155"/>
        <end position="173"/>
    </location>
</feature>